<sequence>MATIHIQSGKNSVNYQTKNVKIQSIPCKIHADCDAKVSQYFNTYVKEKKDSDSILTASFRGYPLEGKEIQLPKGYKGVILHESVRPDNDTDDRKFYCVNTFDSFTYWNWNKTPTGNDKMIKALDWIKIAEALHAPIEEE</sequence>
<protein>
    <submittedName>
        <fullName evidence="1">Uncharacterized protein</fullName>
    </submittedName>
</protein>
<organism evidence="1 2">
    <name type="scientific">Holotrichia oblita</name>
    <name type="common">Chafer beetle</name>
    <dbReference type="NCBI Taxonomy" id="644536"/>
    <lineage>
        <taxon>Eukaryota</taxon>
        <taxon>Metazoa</taxon>
        <taxon>Ecdysozoa</taxon>
        <taxon>Arthropoda</taxon>
        <taxon>Hexapoda</taxon>
        <taxon>Insecta</taxon>
        <taxon>Pterygota</taxon>
        <taxon>Neoptera</taxon>
        <taxon>Endopterygota</taxon>
        <taxon>Coleoptera</taxon>
        <taxon>Polyphaga</taxon>
        <taxon>Scarabaeiformia</taxon>
        <taxon>Scarabaeidae</taxon>
        <taxon>Melolonthinae</taxon>
        <taxon>Holotrichia</taxon>
    </lineage>
</organism>
<dbReference type="EMBL" id="CM043015">
    <property type="protein sequence ID" value="KAI4471464.1"/>
    <property type="molecule type" value="Genomic_DNA"/>
</dbReference>
<gene>
    <name evidence="1" type="ORF">MML48_1g00627</name>
</gene>
<reference evidence="1" key="1">
    <citation type="submission" date="2022-04" db="EMBL/GenBank/DDBJ databases">
        <title>Chromosome-scale genome assembly of Holotrichia oblita Faldermann.</title>
        <authorList>
            <person name="Rongchong L."/>
        </authorList>
    </citation>
    <scope>NUCLEOTIDE SEQUENCE</scope>
    <source>
        <strain evidence="1">81SQS9</strain>
    </source>
</reference>
<keyword evidence="2" id="KW-1185">Reference proteome</keyword>
<dbReference type="Proteomes" id="UP001056778">
    <property type="component" value="Chromosome 1"/>
</dbReference>
<evidence type="ECO:0000313" key="2">
    <source>
        <dbReference type="Proteomes" id="UP001056778"/>
    </source>
</evidence>
<proteinExistence type="predicted"/>
<accession>A0ACB9TXH8</accession>
<evidence type="ECO:0000313" key="1">
    <source>
        <dbReference type="EMBL" id="KAI4471464.1"/>
    </source>
</evidence>
<comment type="caution">
    <text evidence="1">The sequence shown here is derived from an EMBL/GenBank/DDBJ whole genome shotgun (WGS) entry which is preliminary data.</text>
</comment>
<name>A0ACB9TXH8_HOLOL</name>